<dbReference type="AlphaFoldDB" id="A0A1U9Z1U0"/>
<accession>A0A1U9Z1U0</accession>
<feature type="chain" id="PRO_5010712800" evidence="3">
    <location>
        <begin position="22"/>
        <end position="324"/>
    </location>
</feature>
<keyword evidence="5" id="KW-1185">Reference proteome</keyword>
<organism evidence="4 5">
    <name type="scientific">Martelella mediterranea DSM 17316</name>
    <dbReference type="NCBI Taxonomy" id="1122214"/>
    <lineage>
        <taxon>Bacteria</taxon>
        <taxon>Pseudomonadati</taxon>
        <taxon>Pseudomonadota</taxon>
        <taxon>Alphaproteobacteria</taxon>
        <taxon>Hyphomicrobiales</taxon>
        <taxon>Aurantimonadaceae</taxon>
        <taxon>Martelella</taxon>
    </lineage>
</organism>
<dbReference type="Proteomes" id="UP000191135">
    <property type="component" value="Chromosome"/>
</dbReference>
<evidence type="ECO:0000256" key="1">
    <source>
        <dbReference type="ARBA" id="ARBA00022729"/>
    </source>
</evidence>
<dbReference type="InterPro" id="IPR006059">
    <property type="entry name" value="SBP"/>
</dbReference>
<feature type="signal peptide" evidence="3">
    <location>
        <begin position="1"/>
        <end position="21"/>
    </location>
</feature>
<protein>
    <submittedName>
        <fullName evidence="4">2-aminoethylphosphonate ABC transporter substrate-binding protein</fullName>
    </submittedName>
</protein>
<dbReference type="RefSeq" id="WP_026173287.1">
    <property type="nucleotide sequence ID" value="NZ_AQWH01000004.1"/>
</dbReference>
<dbReference type="eggNOG" id="COG1840">
    <property type="taxonomic scope" value="Bacteria"/>
</dbReference>
<sequence length="324" mass="34720" precursor="true">MKLSMLALATLSTLAFTAAHAEETITLYTSQPPEQAQQTVDAFEAANPDIKVNWTRNGTSALMNVMRAEIEAGNIQPDVLLVADPINLGTLKAEGHLMAYPEAPVDGYDKAAYDKDMTFFGTKAITTGIAYNTEIAEPVESWNDLLVEDNRGMIAVPSPLYSGAALNHLHALINTPEIGWEFYEGLNDLDVVPEGGNGPATKAVASGMAKYAIIVDANTLRAKADGSPVDYIAPQEGVSFIGEPVAIMSTTDHEEAAKKFVDFLLSKEGQELVSAQGNIPLLPGVAAPEGYPDLSSMKLIGYDVDEAVKNNDQVREQFAEIFGL</sequence>
<evidence type="ECO:0000256" key="3">
    <source>
        <dbReference type="SAM" id="SignalP"/>
    </source>
</evidence>
<dbReference type="PANTHER" id="PTHR30006">
    <property type="entry name" value="THIAMINE-BINDING PERIPLASMIC PROTEIN-RELATED"/>
    <property type="match status" value="1"/>
</dbReference>
<evidence type="ECO:0000313" key="5">
    <source>
        <dbReference type="Proteomes" id="UP000191135"/>
    </source>
</evidence>
<gene>
    <name evidence="4" type="ORF">Mame_02323</name>
</gene>
<evidence type="ECO:0000313" key="4">
    <source>
        <dbReference type="EMBL" id="AQZ51656.1"/>
    </source>
</evidence>
<reference evidence="4 5" key="1">
    <citation type="submission" date="2017-03" db="EMBL/GenBank/DDBJ databases">
        <title>Foreign affairs: Plasmid Transfer between Roseobacters and Rhizobia.</title>
        <authorList>
            <person name="Bartling P."/>
            <person name="Bunk B."/>
            <person name="Overmann J."/>
            <person name="Brinkmann H."/>
            <person name="Petersen J."/>
        </authorList>
    </citation>
    <scope>NUCLEOTIDE SEQUENCE [LARGE SCALE GENOMIC DNA]</scope>
    <source>
        <strain evidence="4 5">MACL11</strain>
    </source>
</reference>
<dbReference type="SUPFAM" id="SSF53850">
    <property type="entry name" value="Periplasmic binding protein-like II"/>
    <property type="match status" value="1"/>
</dbReference>
<proteinExistence type="predicted"/>
<evidence type="ECO:0000256" key="2">
    <source>
        <dbReference type="ARBA" id="ARBA00022764"/>
    </source>
</evidence>
<dbReference type="KEGG" id="mmed:Mame_02323"/>
<dbReference type="InterPro" id="IPR026045">
    <property type="entry name" value="Ferric-bd"/>
</dbReference>
<keyword evidence="2" id="KW-0574">Periplasm</keyword>
<dbReference type="PANTHER" id="PTHR30006:SF2">
    <property type="entry name" value="ABC TRANSPORTER SUBSTRATE-BINDING PROTEIN"/>
    <property type="match status" value="1"/>
</dbReference>
<dbReference type="Pfam" id="PF01547">
    <property type="entry name" value="SBP_bac_1"/>
    <property type="match status" value="1"/>
</dbReference>
<dbReference type="STRING" id="1122214.Mame_02323"/>
<dbReference type="EMBL" id="CP020330">
    <property type="protein sequence ID" value="AQZ51656.1"/>
    <property type="molecule type" value="Genomic_DNA"/>
</dbReference>
<name>A0A1U9Z1U0_9HYPH</name>
<dbReference type="OrthoDB" id="305758at2"/>
<keyword evidence="1 3" id="KW-0732">Signal</keyword>
<dbReference type="Gene3D" id="3.40.190.10">
    <property type="entry name" value="Periplasmic binding protein-like II"/>
    <property type="match status" value="2"/>
</dbReference>
<dbReference type="PIRSF" id="PIRSF002825">
    <property type="entry name" value="CfbpA"/>
    <property type="match status" value="1"/>
</dbReference>
<dbReference type="CDD" id="cd13547">
    <property type="entry name" value="PBP2_Fbp_like_2"/>
    <property type="match status" value="1"/>
</dbReference>